<dbReference type="OrthoDB" id="10028852at2759"/>
<dbReference type="Proteomes" id="UP000198287">
    <property type="component" value="Unassembled WGS sequence"/>
</dbReference>
<evidence type="ECO:0000313" key="3">
    <source>
        <dbReference type="EMBL" id="OXA58272.1"/>
    </source>
</evidence>
<organism evidence="3 4">
    <name type="scientific">Folsomia candida</name>
    <name type="common">Springtail</name>
    <dbReference type="NCBI Taxonomy" id="158441"/>
    <lineage>
        <taxon>Eukaryota</taxon>
        <taxon>Metazoa</taxon>
        <taxon>Ecdysozoa</taxon>
        <taxon>Arthropoda</taxon>
        <taxon>Hexapoda</taxon>
        <taxon>Collembola</taxon>
        <taxon>Entomobryomorpha</taxon>
        <taxon>Isotomoidea</taxon>
        <taxon>Isotomidae</taxon>
        <taxon>Proisotominae</taxon>
        <taxon>Folsomia</taxon>
    </lineage>
</organism>
<feature type="coiled-coil region" evidence="1">
    <location>
        <begin position="385"/>
        <end position="412"/>
    </location>
</feature>
<dbReference type="Pfam" id="PF16025">
    <property type="entry name" value="CaM_bind"/>
    <property type="match status" value="1"/>
</dbReference>
<dbReference type="InterPro" id="IPR033207">
    <property type="entry name" value="CCP110"/>
</dbReference>
<dbReference type="GO" id="GO:0032053">
    <property type="term" value="P:ciliary basal body organization"/>
    <property type="evidence" value="ECO:0007669"/>
    <property type="project" value="TreeGrafter"/>
</dbReference>
<dbReference type="GO" id="GO:1903723">
    <property type="term" value="P:negative regulation of centriole elongation"/>
    <property type="evidence" value="ECO:0007669"/>
    <property type="project" value="TreeGrafter"/>
</dbReference>
<sequence length="621" mass="70113">MALASLCVLAKFSKQPSLLQVQNPWFEIKYFIFEIAGIKSGMADLQKMDSSTSSSSSSLTVEEGVPSYISCIKVDGLPILPPLMNENKRAEMRYFRQVAIEKERTRQFLKDLNAEIIHPSNLFSHEVPSTPKYLTSTPRTYVKNEAKDCSTVEHLQGHQNFRLSEKCETGQDIRMESDSHSFVCSNTTFIISNYGKRVQNEENWDNENELDVTEKLLESSAIVLRRHFNTITTDFVPIKLERPTQYFDNYEGDDIGQTELDASKSILAKGTENFFLSDLSAKENHNCGKEIPNTNARNRSYTVLTPSAALLASGLGPVPMISPVSTSKRRSPSSTLINGNEPLDPPEINGQNAVSQLQDLKIKQSNTNQTELRQDVISRVEMQYHKQLKSLMTSYEHQIEKLQNDFETKKQKILLEHFCSSPITPTNLNAGNQTESLLLASNSRRDIGSPPLRGFILLDSLDLQSVNLRIPPEALDPAMKPKFDKLTARVKGYLTRRLLHTEKIQLIIQTIRDTVELLLELYTEEETSSPNLNGSIGIKKGDRIFHHGLVHQLTNACSSFNDIFFQISTKERMTIIANDRGKVVLPKTPISQHQCLHVLKERKTPCRNTLLPATPTKHSKI</sequence>
<dbReference type="GO" id="GO:0005814">
    <property type="term" value="C:centriole"/>
    <property type="evidence" value="ECO:0007669"/>
    <property type="project" value="InterPro"/>
</dbReference>
<dbReference type="PANTHER" id="PTHR13594:SF1">
    <property type="entry name" value="CENTRIOLAR COILED-COIL PROTEIN OF 110 KDA"/>
    <property type="match status" value="1"/>
</dbReference>
<proteinExistence type="predicted"/>
<dbReference type="PANTHER" id="PTHR13594">
    <property type="entry name" value="CENTRIOLAR COILED-COIL PROTEIN OF 110 KDA"/>
    <property type="match status" value="1"/>
</dbReference>
<dbReference type="GO" id="GO:0032465">
    <property type="term" value="P:regulation of cytokinesis"/>
    <property type="evidence" value="ECO:0007669"/>
    <property type="project" value="InterPro"/>
</dbReference>
<keyword evidence="1" id="KW-0175">Coiled coil</keyword>
<dbReference type="EMBL" id="LNIX01000003">
    <property type="protein sequence ID" value="OXA58272.1"/>
    <property type="molecule type" value="Genomic_DNA"/>
</dbReference>
<name>A0A226EKV9_FOLCA</name>
<dbReference type="GO" id="GO:0007099">
    <property type="term" value="P:centriole replication"/>
    <property type="evidence" value="ECO:0007669"/>
    <property type="project" value="InterPro"/>
</dbReference>
<gene>
    <name evidence="3" type="ORF">Fcan01_06917</name>
</gene>
<evidence type="ECO:0000313" key="4">
    <source>
        <dbReference type="Proteomes" id="UP000198287"/>
    </source>
</evidence>
<dbReference type="STRING" id="158441.A0A226EKV9"/>
<feature type="region of interest" description="Disordered" evidence="2">
    <location>
        <begin position="323"/>
        <end position="346"/>
    </location>
</feature>
<comment type="caution">
    <text evidence="3">The sequence shown here is derived from an EMBL/GenBank/DDBJ whole genome shotgun (WGS) entry which is preliminary data.</text>
</comment>
<evidence type="ECO:0000256" key="2">
    <source>
        <dbReference type="SAM" id="MobiDB-lite"/>
    </source>
</evidence>
<evidence type="ECO:0000256" key="1">
    <source>
        <dbReference type="SAM" id="Coils"/>
    </source>
</evidence>
<accession>A0A226EKV9</accession>
<dbReference type="AlphaFoldDB" id="A0A226EKV9"/>
<protein>
    <submittedName>
        <fullName evidence="3">Uncharacterized protein</fullName>
    </submittedName>
</protein>
<reference evidence="3 4" key="1">
    <citation type="submission" date="2015-12" db="EMBL/GenBank/DDBJ databases">
        <title>The genome of Folsomia candida.</title>
        <authorList>
            <person name="Faddeeva A."/>
            <person name="Derks M.F."/>
            <person name="Anvar Y."/>
            <person name="Smit S."/>
            <person name="Van Straalen N."/>
            <person name="Roelofs D."/>
        </authorList>
    </citation>
    <scope>NUCLEOTIDE SEQUENCE [LARGE SCALE GENOMIC DNA]</scope>
    <source>
        <strain evidence="3 4">VU population</strain>
        <tissue evidence="3">Whole body</tissue>
    </source>
</reference>
<keyword evidence="4" id="KW-1185">Reference proteome</keyword>